<keyword evidence="7 11" id="KW-0472">Membrane</keyword>
<sequence>MDKIKETFSKLLEKIKNMSKGKKIAFSVLTIGIIISIVFTIIFFNKTNYALLYGNADPSDTPTILAKLNEKKIKYKIEDNNIMVPEESVSELRMELAPQLTGGSQGYEILEQSNTFGMTDKERNLKYKIAMEGELARNIMILPEVKKAVVLLVMPEEGNFFKEAEKAQASVTLEINTGKSITKDQVKAIVSLITGSVKNLPKENVKVLGVVNGKTVDLAEGLYNDEEDNVSSAIEKQQQYKSSLEKAYEKKILNLLSPKYGDGVKVAVDLDLDFDANEKTTITVDPNHVIKSQEISKSSSNTAPGTTSSGPVDNNMTSTYNTSGTNTQSSDEKQITNWDNGTTNEKTVSAPGKVKRISASVVVNNEEITEEERASINNLVVAAISYNQSRGDIISIEGAKFNNTSESAAAEEAAKLAEEEAANKKMLMYKYIGAGVAGFILLLIILISMRKAKKTKEVKEELEGIDVLIDEKVEPKETLKPIDFEEESESSHIEKEIKKYATQKPDQVADIIKSWMAEDER</sequence>
<comment type="function">
    <text evidence="9">The M ring may be actively involved in energy transduction.</text>
</comment>
<keyword evidence="14" id="KW-0966">Cell projection</keyword>
<feature type="domain" description="Flagellar M-ring C-terminal" evidence="13">
    <location>
        <begin position="257"/>
        <end position="401"/>
    </location>
</feature>
<dbReference type="PIRSF" id="PIRSF004862">
    <property type="entry name" value="FliF"/>
    <property type="match status" value="1"/>
</dbReference>
<evidence type="ECO:0000256" key="3">
    <source>
        <dbReference type="ARBA" id="ARBA00007971"/>
    </source>
</evidence>
<evidence type="ECO:0000256" key="8">
    <source>
        <dbReference type="ARBA" id="ARBA00023143"/>
    </source>
</evidence>
<dbReference type="InterPro" id="IPR045851">
    <property type="entry name" value="AMP-bd_C_sf"/>
</dbReference>
<keyword evidence="15" id="KW-1185">Reference proteome</keyword>
<evidence type="ECO:0000256" key="10">
    <source>
        <dbReference type="SAM" id="MobiDB-lite"/>
    </source>
</evidence>
<keyword evidence="5 11" id="KW-0812">Transmembrane</keyword>
<keyword evidence="4" id="KW-1003">Cell membrane</keyword>
<gene>
    <name evidence="14" type="primary">fliF</name>
    <name evidence="14" type="ORF">CLHOM_06040</name>
</gene>
<dbReference type="GO" id="GO:0071973">
    <property type="term" value="P:bacterial-type flagellum-dependent cell motility"/>
    <property type="evidence" value="ECO:0007669"/>
    <property type="project" value="InterPro"/>
</dbReference>
<evidence type="ECO:0000313" key="15">
    <source>
        <dbReference type="Proteomes" id="UP000037043"/>
    </source>
</evidence>
<dbReference type="GO" id="GO:0005886">
    <property type="term" value="C:plasma membrane"/>
    <property type="evidence" value="ECO:0007669"/>
    <property type="project" value="UniProtKB-SubCell"/>
</dbReference>
<keyword evidence="14" id="KW-0282">Flagellum</keyword>
<evidence type="ECO:0000256" key="11">
    <source>
        <dbReference type="SAM" id="Phobius"/>
    </source>
</evidence>
<protein>
    <recommendedName>
        <fullName evidence="9">Flagellar M-ring protein</fullName>
    </recommendedName>
</protein>
<feature type="transmembrane region" description="Helical" evidence="11">
    <location>
        <begin position="428"/>
        <end position="449"/>
    </location>
</feature>
<evidence type="ECO:0000259" key="12">
    <source>
        <dbReference type="Pfam" id="PF01514"/>
    </source>
</evidence>
<dbReference type="InterPro" id="IPR013556">
    <property type="entry name" value="Flag_M-ring_C"/>
</dbReference>
<dbReference type="RefSeq" id="WP_052220197.1">
    <property type="nucleotide sequence ID" value="NZ_LHUR01000011.1"/>
</dbReference>
<dbReference type="GO" id="GO:0003774">
    <property type="term" value="F:cytoskeletal motor activity"/>
    <property type="evidence" value="ECO:0007669"/>
    <property type="project" value="InterPro"/>
</dbReference>
<dbReference type="InterPro" id="IPR006182">
    <property type="entry name" value="FliF_N_dom"/>
</dbReference>
<dbReference type="GO" id="GO:0009431">
    <property type="term" value="C:bacterial-type flagellum basal body, MS ring"/>
    <property type="evidence" value="ECO:0007669"/>
    <property type="project" value="InterPro"/>
</dbReference>
<evidence type="ECO:0000256" key="1">
    <source>
        <dbReference type="ARBA" id="ARBA00004117"/>
    </source>
</evidence>
<organism evidence="14 15">
    <name type="scientific">Clostridium homopropionicum DSM 5847</name>
    <dbReference type="NCBI Taxonomy" id="1121318"/>
    <lineage>
        <taxon>Bacteria</taxon>
        <taxon>Bacillati</taxon>
        <taxon>Bacillota</taxon>
        <taxon>Clostridia</taxon>
        <taxon>Eubacteriales</taxon>
        <taxon>Clostridiaceae</taxon>
        <taxon>Clostridium</taxon>
    </lineage>
</organism>
<dbReference type="PANTHER" id="PTHR30046:SF0">
    <property type="entry name" value="FLAGELLAR M-RING PROTEIN"/>
    <property type="match status" value="1"/>
</dbReference>
<feature type="transmembrane region" description="Helical" evidence="11">
    <location>
        <begin position="24"/>
        <end position="44"/>
    </location>
</feature>
<dbReference type="Pfam" id="PF01514">
    <property type="entry name" value="YscJ_FliF"/>
    <property type="match status" value="1"/>
</dbReference>
<dbReference type="Gene3D" id="3.30.300.30">
    <property type="match status" value="1"/>
</dbReference>
<evidence type="ECO:0000256" key="2">
    <source>
        <dbReference type="ARBA" id="ARBA00004651"/>
    </source>
</evidence>
<dbReference type="Proteomes" id="UP000037043">
    <property type="component" value="Unassembled WGS sequence"/>
</dbReference>
<dbReference type="NCBIfam" id="TIGR00206">
    <property type="entry name" value="fliF"/>
    <property type="match status" value="1"/>
</dbReference>
<name>A0A0L6ZDG4_9CLOT</name>
<evidence type="ECO:0000256" key="5">
    <source>
        <dbReference type="ARBA" id="ARBA00022692"/>
    </source>
</evidence>
<evidence type="ECO:0000256" key="6">
    <source>
        <dbReference type="ARBA" id="ARBA00022989"/>
    </source>
</evidence>
<feature type="compositionally biased region" description="Polar residues" evidence="10">
    <location>
        <begin position="293"/>
        <end position="347"/>
    </location>
</feature>
<evidence type="ECO:0000259" key="13">
    <source>
        <dbReference type="Pfam" id="PF08345"/>
    </source>
</evidence>
<keyword evidence="14" id="KW-0969">Cilium</keyword>
<dbReference type="InterPro" id="IPR000067">
    <property type="entry name" value="FlgMring_FliF"/>
</dbReference>
<comment type="caution">
    <text evidence="14">The sequence shown here is derived from an EMBL/GenBank/DDBJ whole genome shotgun (WGS) entry which is preliminary data.</text>
</comment>
<comment type="subcellular location">
    <subcellularLocation>
        <location evidence="1 9">Bacterial flagellum basal body</location>
    </subcellularLocation>
    <subcellularLocation>
        <location evidence="2">Cell membrane</location>
        <topology evidence="2">Multi-pass membrane protein</topology>
    </subcellularLocation>
</comment>
<evidence type="ECO:0000256" key="7">
    <source>
        <dbReference type="ARBA" id="ARBA00023136"/>
    </source>
</evidence>
<dbReference type="PRINTS" id="PR01009">
    <property type="entry name" value="FLGMRINGFLIF"/>
</dbReference>
<dbReference type="AlphaFoldDB" id="A0A0L6ZDG4"/>
<proteinExistence type="inferred from homology"/>
<dbReference type="STRING" id="36844.SAMN04488501_104116"/>
<reference evidence="15" key="1">
    <citation type="submission" date="2015-08" db="EMBL/GenBank/DDBJ databases">
        <title>Genome sequence of the strict anaerobe Clostridium homopropionicum LuHBu1 (DSM 5847T).</title>
        <authorList>
            <person name="Poehlein A."/>
            <person name="Beck M."/>
            <person name="Schiel-Bengelsdorf B."/>
            <person name="Bengelsdorf F.R."/>
            <person name="Daniel R."/>
            <person name="Duerre P."/>
        </authorList>
    </citation>
    <scope>NUCLEOTIDE SEQUENCE [LARGE SCALE GENOMIC DNA]</scope>
    <source>
        <strain evidence="15">DSM 5847</strain>
    </source>
</reference>
<dbReference type="PANTHER" id="PTHR30046">
    <property type="entry name" value="FLAGELLAR M-RING PROTEIN"/>
    <property type="match status" value="1"/>
</dbReference>
<evidence type="ECO:0000313" key="14">
    <source>
        <dbReference type="EMBL" id="KOA21016.1"/>
    </source>
</evidence>
<keyword evidence="6 11" id="KW-1133">Transmembrane helix</keyword>
<dbReference type="Pfam" id="PF08345">
    <property type="entry name" value="YscJ_FliF_C"/>
    <property type="match status" value="1"/>
</dbReference>
<feature type="domain" description="Flagellar M-ring N-terminal" evidence="12">
    <location>
        <begin position="45"/>
        <end position="208"/>
    </location>
</feature>
<evidence type="ECO:0000256" key="4">
    <source>
        <dbReference type="ARBA" id="ARBA00022475"/>
    </source>
</evidence>
<accession>A0A0L6ZDG4</accession>
<dbReference type="InterPro" id="IPR043427">
    <property type="entry name" value="YscJ/FliF"/>
</dbReference>
<feature type="region of interest" description="Disordered" evidence="10">
    <location>
        <begin position="292"/>
        <end position="348"/>
    </location>
</feature>
<comment type="similarity">
    <text evidence="3 9">Belongs to the FliF family.</text>
</comment>
<evidence type="ECO:0000256" key="9">
    <source>
        <dbReference type="PIRNR" id="PIRNR004862"/>
    </source>
</evidence>
<dbReference type="EMBL" id="LHUR01000011">
    <property type="protein sequence ID" value="KOA21016.1"/>
    <property type="molecule type" value="Genomic_DNA"/>
</dbReference>
<keyword evidence="8 9" id="KW-0975">Bacterial flagellum</keyword>
<dbReference type="PATRIC" id="fig|1121318.3.peg.607"/>